<reference evidence="3 4" key="1">
    <citation type="submission" date="2024-11" db="EMBL/GenBank/DDBJ databases">
        <title>A near-complete genome assembly of Cinchona calisaya.</title>
        <authorList>
            <person name="Lian D.C."/>
            <person name="Zhao X.W."/>
            <person name="Wei L."/>
        </authorList>
    </citation>
    <scope>NUCLEOTIDE SEQUENCE [LARGE SCALE GENOMIC DNA]</scope>
    <source>
        <tissue evidence="3">Nenye</tissue>
    </source>
</reference>
<evidence type="ECO:0000259" key="2">
    <source>
        <dbReference type="Pfam" id="PF04194"/>
    </source>
</evidence>
<dbReference type="Pfam" id="PF04194">
    <property type="entry name" value="PDCD2_C"/>
    <property type="match status" value="1"/>
</dbReference>
<feature type="region of interest" description="Disordered" evidence="1">
    <location>
        <begin position="104"/>
        <end position="125"/>
    </location>
</feature>
<proteinExistence type="predicted"/>
<gene>
    <name evidence="3" type="ORF">ACH5RR_013079</name>
</gene>
<feature type="domain" description="Programmed cell death protein 2 C-terminal" evidence="2">
    <location>
        <begin position="256"/>
        <end position="369"/>
    </location>
</feature>
<evidence type="ECO:0000313" key="4">
    <source>
        <dbReference type="Proteomes" id="UP001630127"/>
    </source>
</evidence>
<evidence type="ECO:0000256" key="1">
    <source>
        <dbReference type="SAM" id="MobiDB-lite"/>
    </source>
</evidence>
<accession>A0ABD3A1N9</accession>
<dbReference type="PANTHER" id="PTHR47762:SF2">
    <property type="entry name" value="OS04G0640800 PROTEIN"/>
    <property type="match status" value="1"/>
</dbReference>
<comment type="caution">
    <text evidence="3">The sequence shown here is derived from an EMBL/GenBank/DDBJ whole genome shotgun (WGS) entry which is preliminary data.</text>
</comment>
<sequence>MGEVILGMPGPWADDNYEVADHYTTKIGGLPDWPIPTIAKPELLVCRSCESNLCLLAQVYAPISSGSVTIEERVIYVFGCLTAQCGSNPSSCRALRVQKSVSSEEPVLPSNDAAPLPSTSLSAPKNDWQQDLWTFESREDDDGGNSDDFDLEDLRRAFSKAASMSSNSKKQGCDPEVIVKPSTIDQKSKGYDKRFPVLPCFYIYAQEEKFSKSVTSLCSKYNSLSIYGNENDLDDHTHEEKWEEEKYEYDKALNADRIYLTFKKRIDAYPEQCFRYSYGGKPLVASLDKGDASRCSLCGGSRQYEMQLMPPLLYFLQKATSIQPNNSLENWNWMTLIIYTCSKSCAQSIHLENSDNEGWVVAEEAIVVQFE</sequence>
<dbReference type="EMBL" id="JBJUIK010000006">
    <property type="protein sequence ID" value="KAL3524707.1"/>
    <property type="molecule type" value="Genomic_DNA"/>
</dbReference>
<protein>
    <recommendedName>
        <fullName evidence="2">Programmed cell death protein 2 C-terminal domain-containing protein</fullName>
    </recommendedName>
</protein>
<evidence type="ECO:0000313" key="3">
    <source>
        <dbReference type="EMBL" id="KAL3524707.1"/>
    </source>
</evidence>
<dbReference type="InterPro" id="IPR007320">
    <property type="entry name" value="PDCD2_C"/>
</dbReference>
<keyword evidence="4" id="KW-1185">Reference proteome</keyword>
<name>A0ABD3A1N9_9GENT</name>
<dbReference type="AlphaFoldDB" id="A0ABD3A1N9"/>
<organism evidence="3 4">
    <name type="scientific">Cinchona calisaya</name>
    <dbReference type="NCBI Taxonomy" id="153742"/>
    <lineage>
        <taxon>Eukaryota</taxon>
        <taxon>Viridiplantae</taxon>
        <taxon>Streptophyta</taxon>
        <taxon>Embryophyta</taxon>
        <taxon>Tracheophyta</taxon>
        <taxon>Spermatophyta</taxon>
        <taxon>Magnoliopsida</taxon>
        <taxon>eudicotyledons</taxon>
        <taxon>Gunneridae</taxon>
        <taxon>Pentapetalae</taxon>
        <taxon>asterids</taxon>
        <taxon>lamiids</taxon>
        <taxon>Gentianales</taxon>
        <taxon>Rubiaceae</taxon>
        <taxon>Cinchonoideae</taxon>
        <taxon>Cinchoneae</taxon>
        <taxon>Cinchona</taxon>
    </lineage>
</organism>
<dbReference type="Proteomes" id="UP001630127">
    <property type="component" value="Unassembled WGS sequence"/>
</dbReference>
<dbReference type="PANTHER" id="PTHR47762">
    <property type="entry name" value="OSJNBB0079B02.4 PROTEIN"/>
    <property type="match status" value="1"/>
</dbReference>